<dbReference type="Pfam" id="PF18941">
    <property type="entry name" value="DUF5688"/>
    <property type="match status" value="1"/>
</dbReference>
<gene>
    <name evidence="1" type="ORF">FYJ57_11975</name>
</gene>
<name>A0A7X2P4X8_9FIRM</name>
<dbReference type="InterPro" id="IPR043743">
    <property type="entry name" value="DUF5688"/>
</dbReference>
<comment type="caution">
    <text evidence="1">The sequence shown here is derived from an EMBL/GenBank/DDBJ whole genome shotgun (WGS) entry which is preliminary data.</text>
</comment>
<dbReference type="EMBL" id="VUMS01000025">
    <property type="protein sequence ID" value="MST67414.1"/>
    <property type="molecule type" value="Genomic_DNA"/>
</dbReference>
<organism evidence="1 2">
    <name type="scientific">Oliverpabstia intestinalis</name>
    <dbReference type="NCBI Taxonomy" id="2606633"/>
    <lineage>
        <taxon>Bacteria</taxon>
        <taxon>Bacillati</taxon>
        <taxon>Bacillota</taxon>
        <taxon>Clostridia</taxon>
        <taxon>Lachnospirales</taxon>
        <taxon>Lachnospiraceae</taxon>
        <taxon>Oliverpabstia</taxon>
    </lineage>
</organism>
<accession>A0A7X2P4X8</accession>
<dbReference type="AlphaFoldDB" id="A0A7X2P4X8"/>
<reference evidence="1 2" key="1">
    <citation type="submission" date="2019-08" db="EMBL/GenBank/DDBJ databases">
        <title>In-depth cultivation of the pig gut microbiome towards novel bacterial diversity and tailored functional studies.</title>
        <authorList>
            <person name="Wylensek D."/>
            <person name="Hitch T.C.A."/>
            <person name="Clavel T."/>
        </authorList>
    </citation>
    <scope>NUCLEOTIDE SEQUENCE [LARGE SCALE GENOMIC DNA]</scope>
    <source>
        <strain evidence="1 2">BSM-380-WT-5A</strain>
    </source>
</reference>
<dbReference type="Proteomes" id="UP000440513">
    <property type="component" value="Unassembled WGS sequence"/>
</dbReference>
<evidence type="ECO:0000313" key="2">
    <source>
        <dbReference type="Proteomes" id="UP000440513"/>
    </source>
</evidence>
<proteinExistence type="predicted"/>
<protein>
    <submittedName>
        <fullName evidence="1">Uncharacterized protein</fullName>
    </submittedName>
</protein>
<sequence length="298" mass="35091">MLTMNEFKEAVTKDFKRFLDESFKDKEMIMYPLYKMNIAKTAISFKSSHEEMSIMPVVYLEDMYQFYKDTGNLNYTFAQFACTVQTKFFKNRHFSDWITAEYIYEHVYIQLVGNERNADFLKDHVHINFMDLSVIFRIALPAEDGYNSSYLLRQTHMDYLQLDMDYLRQKAIQNYEHFFGMSQLVNILDIIPKKLLSTLPEKKPLEFYVLTTQKKLFGASIIYAFPETLAHISSELDDDLYILPSSIHEVLILKASERRDVEGLREIVCSVNEESLPVDEILSDSVYYYSRKSGLQLL</sequence>
<evidence type="ECO:0000313" key="1">
    <source>
        <dbReference type="EMBL" id="MST67414.1"/>
    </source>
</evidence>
<keyword evidence="2" id="KW-1185">Reference proteome</keyword>
<dbReference type="RefSeq" id="WP_154432813.1">
    <property type="nucleotide sequence ID" value="NZ_VUMS01000025.1"/>
</dbReference>